<protein>
    <submittedName>
        <fullName evidence="1">Uncharacterized protein</fullName>
    </submittedName>
</protein>
<keyword evidence="2" id="KW-1185">Reference proteome</keyword>
<dbReference type="EMBL" id="WQKZ01000011">
    <property type="protein sequence ID" value="MVN79225.1"/>
    <property type="molecule type" value="Genomic_DNA"/>
</dbReference>
<sequence>MLPISQDVLRVLMAKGDSLNPELLALIQELAPSAICDFVMPRYHLYEVYKNRLGLNWDPSPQDIIALDITEEYYEGMIQSVKAMAASSLANTRLLEVECLEGDCILFVEENLKEVLGIIYFPHKLVEDKPH</sequence>
<accession>A0A7K1TLE8</accession>
<dbReference type="RefSeq" id="WP_157570001.1">
    <property type="nucleotide sequence ID" value="NZ_WQKZ01000011.1"/>
</dbReference>
<reference evidence="1 2" key="1">
    <citation type="submission" date="2019-12" db="EMBL/GenBank/DDBJ databases">
        <title>Hymenobacter sp. HMF4947 Genome sequencing and assembly.</title>
        <authorList>
            <person name="Kang H."/>
            <person name="Cha I."/>
            <person name="Kim H."/>
            <person name="Joh K."/>
        </authorList>
    </citation>
    <scope>NUCLEOTIDE SEQUENCE [LARGE SCALE GENOMIC DNA]</scope>
    <source>
        <strain evidence="1 2">HMF4947</strain>
    </source>
</reference>
<evidence type="ECO:0000313" key="1">
    <source>
        <dbReference type="EMBL" id="MVN79225.1"/>
    </source>
</evidence>
<evidence type="ECO:0000313" key="2">
    <source>
        <dbReference type="Proteomes" id="UP000441336"/>
    </source>
</evidence>
<dbReference type="AlphaFoldDB" id="A0A7K1TLE8"/>
<name>A0A7K1TLE8_9BACT</name>
<gene>
    <name evidence="1" type="ORF">GO988_23075</name>
</gene>
<organism evidence="1 2">
    <name type="scientific">Hymenobacter ginkgonis</name>
    <dbReference type="NCBI Taxonomy" id="2682976"/>
    <lineage>
        <taxon>Bacteria</taxon>
        <taxon>Pseudomonadati</taxon>
        <taxon>Bacteroidota</taxon>
        <taxon>Cytophagia</taxon>
        <taxon>Cytophagales</taxon>
        <taxon>Hymenobacteraceae</taxon>
        <taxon>Hymenobacter</taxon>
    </lineage>
</organism>
<comment type="caution">
    <text evidence="1">The sequence shown here is derived from an EMBL/GenBank/DDBJ whole genome shotgun (WGS) entry which is preliminary data.</text>
</comment>
<proteinExistence type="predicted"/>
<dbReference type="Proteomes" id="UP000441336">
    <property type="component" value="Unassembled WGS sequence"/>
</dbReference>